<dbReference type="GO" id="GO:0050660">
    <property type="term" value="F:flavin adenine dinucleotide binding"/>
    <property type="evidence" value="ECO:0007669"/>
    <property type="project" value="InterPro"/>
</dbReference>
<dbReference type="Gene3D" id="3.50.50.60">
    <property type="entry name" value="FAD/NAD(P)-binding domain"/>
    <property type="match status" value="2"/>
</dbReference>
<feature type="domain" description="FAD dependent oxidoreductase" evidence="6">
    <location>
        <begin position="19"/>
        <end position="283"/>
    </location>
</feature>
<dbReference type="PANTHER" id="PTHR10961">
    <property type="entry name" value="PEROXISOMAL SARCOSINE OXIDASE"/>
    <property type="match status" value="1"/>
</dbReference>
<evidence type="ECO:0000259" key="6">
    <source>
        <dbReference type="Pfam" id="PF01266"/>
    </source>
</evidence>
<gene>
    <name evidence="7" type="ORF">UCRPA7_4399</name>
</gene>
<evidence type="ECO:0000313" key="7">
    <source>
        <dbReference type="EMBL" id="EOO00129.1"/>
    </source>
</evidence>
<dbReference type="PANTHER" id="PTHR10961:SF37">
    <property type="entry name" value="FAD DEPENDENT OXIDOREDUCTASE DOMAIN-CONTAINING PROTEIN"/>
    <property type="match status" value="1"/>
</dbReference>
<dbReference type="HOGENOM" id="CLU_007884_0_2_1"/>
<dbReference type="eggNOG" id="KOG2820">
    <property type="taxonomic scope" value="Eukaryota"/>
</dbReference>
<protein>
    <submittedName>
        <fullName evidence="7">Putative sarcosine oxidase protein</fullName>
    </submittedName>
</protein>
<reference evidence="8" key="1">
    <citation type="journal article" date="2013" name="Genome Announc.">
        <title>Draft genome sequence of the ascomycete Phaeoacremonium aleophilum strain UCR-PA7, a causal agent of the esca disease complex in grapevines.</title>
        <authorList>
            <person name="Blanco-Ulate B."/>
            <person name="Rolshausen P."/>
            <person name="Cantu D."/>
        </authorList>
    </citation>
    <scope>NUCLEOTIDE SEQUENCE [LARGE SCALE GENOMIC DNA]</scope>
    <source>
        <strain evidence="8">UCR-PA7</strain>
    </source>
</reference>
<proteinExistence type="inferred from homology"/>
<keyword evidence="4" id="KW-0274">FAD</keyword>
<dbReference type="SUPFAM" id="SSF51905">
    <property type="entry name" value="FAD/NAD(P)-binding domain"/>
    <property type="match status" value="1"/>
</dbReference>
<accession>R8BLA0</accession>
<organism evidence="7 8">
    <name type="scientific">Phaeoacremonium minimum (strain UCR-PA7)</name>
    <name type="common">Esca disease fungus</name>
    <name type="synonym">Togninia minima</name>
    <dbReference type="NCBI Taxonomy" id="1286976"/>
    <lineage>
        <taxon>Eukaryota</taxon>
        <taxon>Fungi</taxon>
        <taxon>Dikarya</taxon>
        <taxon>Ascomycota</taxon>
        <taxon>Pezizomycotina</taxon>
        <taxon>Sordariomycetes</taxon>
        <taxon>Sordariomycetidae</taxon>
        <taxon>Togniniales</taxon>
        <taxon>Togniniaceae</taxon>
        <taxon>Phaeoacremonium</taxon>
    </lineage>
</organism>
<evidence type="ECO:0000313" key="8">
    <source>
        <dbReference type="Proteomes" id="UP000014074"/>
    </source>
</evidence>
<dbReference type="GO" id="GO:0008115">
    <property type="term" value="F:sarcosine oxidase activity"/>
    <property type="evidence" value="ECO:0007669"/>
    <property type="project" value="TreeGrafter"/>
</dbReference>
<dbReference type="OrthoDB" id="2219495at2759"/>
<dbReference type="AlphaFoldDB" id="R8BLA0"/>
<dbReference type="InterPro" id="IPR045170">
    <property type="entry name" value="MTOX"/>
</dbReference>
<name>R8BLA0_PHAM7</name>
<dbReference type="InterPro" id="IPR006076">
    <property type="entry name" value="FAD-dep_OxRdtase"/>
</dbReference>
<evidence type="ECO:0000256" key="2">
    <source>
        <dbReference type="ARBA" id="ARBA00010989"/>
    </source>
</evidence>
<dbReference type="KEGG" id="tmn:UCRPA7_4399"/>
<comment type="cofactor">
    <cofactor evidence="1">
        <name>FAD</name>
        <dbReference type="ChEBI" id="CHEBI:57692"/>
    </cofactor>
</comment>
<dbReference type="InterPro" id="IPR036188">
    <property type="entry name" value="FAD/NAD-bd_sf"/>
</dbReference>
<dbReference type="Pfam" id="PF01266">
    <property type="entry name" value="DAO"/>
    <property type="match status" value="1"/>
</dbReference>
<dbReference type="EMBL" id="KB933107">
    <property type="protein sequence ID" value="EOO00129.1"/>
    <property type="molecule type" value="Genomic_DNA"/>
</dbReference>
<comment type="similarity">
    <text evidence="2">Belongs to the MSOX/MTOX family.</text>
</comment>
<evidence type="ECO:0000256" key="3">
    <source>
        <dbReference type="ARBA" id="ARBA00022630"/>
    </source>
</evidence>
<evidence type="ECO:0000256" key="1">
    <source>
        <dbReference type="ARBA" id="ARBA00001974"/>
    </source>
</evidence>
<evidence type="ECO:0000256" key="5">
    <source>
        <dbReference type="ARBA" id="ARBA00023002"/>
    </source>
</evidence>
<keyword evidence="5" id="KW-0560">Oxidoreductase</keyword>
<dbReference type="GO" id="GO:0051698">
    <property type="term" value="F:saccharopine oxidase activity"/>
    <property type="evidence" value="ECO:0007669"/>
    <property type="project" value="TreeGrafter"/>
</dbReference>
<dbReference type="GeneID" id="19324846"/>
<dbReference type="Proteomes" id="UP000014074">
    <property type="component" value="Unassembled WGS sequence"/>
</dbReference>
<evidence type="ECO:0000256" key="4">
    <source>
        <dbReference type="ARBA" id="ARBA00022827"/>
    </source>
</evidence>
<dbReference type="RefSeq" id="XP_007915143.1">
    <property type="nucleotide sequence ID" value="XM_007916952.1"/>
</dbReference>
<keyword evidence="8" id="KW-1185">Reference proteome</keyword>
<sequence>MLYAVGFDLGKTYIDNYEKLGAEHASEFLGPEEARTRFSGIFRDANWTDVKENYFNPRSGWGEATGALTSLIKAAVDEGVKFRTVTVSKLLFSNSNDCVGVSLEGREELRADNVLLSVGAWTPLLLANSAPDNQLLQAGDRMVAAAALQCTAKYPPEEAEKFKDAPVIVNTMPHTNGECIPPTKENRLKFNLEVTFTNKSYHEASKQTISAPPKPTADNAWGQAVPQSLKDEIATVVKNTDAITPNQDFIITPHPHSKGLYIATGGSFHSWKFMPIIGEYVVKMMQGTLPADIASRWAWDRSSEGSALKEYLPKRDLKDIK</sequence>
<keyword evidence="3" id="KW-0285">Flavoprotein</keyword>